<dbReference type="PROSITE" id="PS50850">
    <property type="entry name" value="MFS"/>
    <property type="match status" value="1"/>
</dbReference>
<evidence type="ECO:0000256" key="3">
    <source>
        <dbReference type="ARBA" id="ARBA00022692"/>
    </source>
</evidence>
<gene>
    <name evidence="9" type="ORF">ETD86_39295</name>
</gene>
<dbReference type="InterPro" id="IPR011701">
    <property type="entry name" value="MFS"/>
</dbReference>
<dbReference type="PANTHER" id="PTHR23513">
    <property type="entry name" value="INTEGRAL MEMBRANE EFFLUX PROTEIN-RELATED"/>
    <property type="match status" value="1"/>
</dbReference>
<evidence type="ECO:0000256" key="2">
    <source>
        <dbReference type="ARBA" id="ARBA00022475"/>
    </source>
</evidence>
<dbReference type="Pfam" id="PF07690">
    <property type="entry name" value="MFS_1"/>
    <property type="match status" value="1"/>
</dbReference>
<dbReference type="AlphaFoldDB" id="A0A5S4F306"/>
<evidence type="ECO:0000256" key="4">
    <source>
        <dbReference type="ARBA" id="ARBA00022989"/>
    </source>
</evidence>
<dbReference type="GO" id="GO:0005886">
    <property type="term" value="C:plasma membrane"/>
    <property type="evidence" value="ECO:0007669"/>
    <property type="project" value="UniProtKB-SubCell"/>
</dbReference>
<sequence>MRDILPTACRSCSANLAGLLHIGAFRPALAPGGAERQTVCLPPAITVMIAEYVARGRFLAICVGQRHHPAGHAGHDRRTPPHRAARAERRSLRARGPVRGADGGVSADRTARGRMGGPGTAPPDPHLVRRRTRRRPAVHPRGRVARRAHPAAPVRRRARAGRRHRLLRRRPHEFPADAVSYLASALLLSGVRAEEQPRRSDRAVRHEVVEGMRFVTGEPVLRRIAVGGALVMAANGVCAVGMPLYLVKELGLGSAPYGLLMSAVAVGSLAGAMLVARVTVRFGPGRSLYGSAVLATVLYLPALATGPGWPLLLLPVAGAMFGAASSIFGVALLSYRQRVTPGHLLGRVNASMRFLMWGAAPLGGLAGGALGEWLGGYAAFATGIAVMSLAHLAVATAPAIMRRTATTL</sequence>
<keyword evidence="5 7" id="KW-0472">Membrane</keyword>
<feature type="transmembrane region" description="Helical" evidence="7">
    <location>
        <begin position="224"/>
        <end position="245"/>
    </location>
</feature>
<feature type="transmembrane region" description="Helical" evidence="7">
    <location>
        <begin position="354"/>
        <end position="371"/>
    </location>
</feature>
<dbReference type="InterPro" id="IPR036259">
    <property type="entry name" value="MFS_trans_sf"/>
</dbReference>
<reference evidence="9 10" key="1">
    <citation type="submission" date="2019-05" db="EMBL/GenBank/DDBJ databases">
        <title>Draft genome sequence of Nonomuraea turkmeniaca DSM 43926.</title>
        <authorList>
            <person name="Saricaoglu S."/>
            <person name="Isik K."/>
        </authorList>
    </citation>
    <scope>NUCLEOTIDE SEQUENCE [LARGE SCALE GENOMIC DNA]</scope>
    <source>
        <strain evidence="9 10">DSM 43926</strain>
    </source>
</reference>
<comment type="subcellular location">
    <subcellularLocation>
        <location evidence="1">Cell membrane</location>
        <topology evidence="1">Multi-pass membrane protein</topology>
    </subcellularLocation>
</comment>
<name>A0A5S4F306_9ACTN</name>
<keyword evidence="2" id="KW-1003">Cell membrane</keyword>
<comment type="caution">
    <text evidence="9">The sequence shown here is derived from an EMBL/GenBank/DDBJ whole genome shotgun (WGS) entry which is preliminary data.</text>
</comment>
<evidence type="ECO:0000256" key="6">
    <source>
        <dbReference type="SAM" id="MobiDB-lite"/>
    </source>
</evidence>
<evidence type="ECO:0000256" key="5">
    <source>
        <dbReference type="ARBA" id="ARBA00023136"/>
    </source>
</evidence>
<feature type="domain" description="Major facilitator superfamily (MFS) profile" evidence="8">
    <location>
        <begin position="220"/>
        <end position="408"/>
    </location>
</feature>
<feature type="transmembrane region" description="Helical" evidence="7">
    <location>
        <begin position="257"/>
        <end position="276"/>
    </location>
</feature>
<dbReference type="GO" id="GO:0022857">
    <property type="term" value="F:transmembrane transporter activity"/>
    <property type="evidence" value="ECO:0007669"/>
    <property type="project" value="InterPro"/>
</dbReference>
<feature type="region of interest" description="Disordered" evidence="6">
    <location>
        <begin position="68"/>
        <end position="162"/>
    </location>
</feature>
<feature type="transmembrane region" description="Helical" evidence="7">
    <location>
        <begin position="377"/>
        <end position="400"/>
    </location>
</feature>
<protein>
    <submittedName>
        <fullName evidence="9">MFS transporter</fullName>
    </submittedName>
</protein>
<organism evidence="9 10">
    <name type="scientific">Nonomuraea turkmeniaca</name>
    <dbReference type="NCBI Taxonomy" id="103838"/>
    <lineage>
        <taxon>Bacteria</taxon>
        <taxon>Bacillati</taxon>
        <taxon>Actinomycetota</taxon>
        <taxon>Actinomycetes</taxon>
        <taxon>Streptosporangiales</taxon>
        <taxon>Streptosporangiaceae</taxon>
        <taxon>Nonomuraea</taxon>
    </lineage>
</organism>
<proteinExistence type="predicted"/>
<dbReference type="OrthoDB" id="145388at2"/>
<dbReference type="InterPro" id="IPR020846">
    <property type="entry name" value="MFS_dom"/>
</dbReference>
<evidence type="ECO:0000259" key="8">
    <source>
        <dbReference type="PROSITE" id="PS50850"/>
    </source>
</evidence>
<keyword evidence="4 7" id="KW-1133">Transmembrane helix</keyword>
<dbReference type="PANTHER" id="PTHR23513:SF6">
    <property type="entry name" value="MAJOR FACILITATOR SUPERFAMILY ASSOCIATED DOMAIN-CONTAINING PROTEIN"/>
    <property type="match status" value="1"/>
</dbReference>
<dbReference type="Proteomes" id="UP000309128">
    <property type="component" value="Unassembled WGS sequence"/>
</dbReference>
<dbReference type="Gene3D" id="1.20.1250.20">
    <property type="entry name" value="MFS general substrate transporter like domains"/>
    <property type="match status" value="1"/>
</dbReference>
<feature type="compositionally biased region" description="Basic residues" evidence="6">
    <location>
        <begin position="128"/>
        <end position="162"/>
    </location>
</feature>
<feature type="compositionally biased region" description="Basic and acidic residues" evidence="6">
    <location>
        <begin position="73"/>
        <end position="91"/>
    </location>
</feature>
<keyword evidence="3 7" id="KW-0812">Transmembrane</keyword>
<evidence type="ECO:0000256" key="1">
    <source>
        <dbReference type="ARBA" id="ARBA00004651"/>
    </source>
</evidence>
<dbReference type="EMBL" id="VCKY01000188">
    <property type="protein sequence ID" value="TMR10499.1"/>
    <property type="molecule type" value="Genomic_DNA"/>
</dbReference>
<evidence type="ECO:0000313" key="10">
    <source>
        <dbReference type="Proteomes" id="UP000309128"/>
    </source>
</evidence>
<evidence type="ECO:0000313" key="9">
    <source>
        <dbReference type="EMBL" id="TMR10499.1"/>
    </source>
</evidence>
<feature type="transmembrane region" description="Helical" evidence="7">
    <location>
        <begin position="312"/>
        <end position="333"/>
    </location>
</feature>
<feature type="transmembrane region" description="Helical" evidence="7">
    <location>
        <begin position="288"/>
        <end position="306"/>
    </location>
</feature>
<dbReference type="SUPFAM" id="SSF103473">
    <property type="entry name" value="MFS general substrate transporter"/>
    <property type="match status" value="1"/>
</dbReference>
<accession>A0A5S4F306</accession>
<evidence type="ECO:0000256" key="7">
    <source>
        <dbReference type="SAM" id="Phobius"/>
    </source>
</evidence>
<keyword evidence="10" id="KW-1185">Reference proteome</keyword>